<organism evidence="1 2">
    <name type="scientific">Sphingomonas arantia</name>
    <dbReference type="NCBI Taxonomy" id="1460676"/>
    <lineage>
        <taxon>Bacteria</taxon>
        <taxon>Pseudomonadati</taxon>
        <taxon>Pseudomonadota</taxon>
        <taxon>Alphaproteobacteria</taxon>
        <taxon>Sphingomonadales</taxon>
        <taxon>Sphingomonadaceae</taxon>
        <taxon>Sphingomonas</taxon>
    </lineage>
</organism>
<keyword evidence="2" id="KW-1185">Reference proteome</keyword>
<dbReference type="RefSeq" id="WP_380927400.1">
    <property type="nucleotide sequence ID" value="NZ_JBHUGS010000001.1"/>
</dbReference>
<protein>
    <submittedName>
        <fullName evidence="1">Histidine phosphatase family protein</fullName>
    </submittedName>
</protein>
<dbReference type="InterPro" id="IPR029033">
    <property type="entry name" value="His_PPase_superfam"/>
</dbReference>
<comment type="caution">
    <text evidence="1">The sequence shown here is derived from an EMBL/GenBank/DDBJ whole genome shotgun (WGS) entry which is preliminary data.</text>
</comment>
<accession>A0ABW4TUP0</accession>
<dbReference type="SUPFAM" id="SSF53254">
    <property type="entry name" value="Phosphoglycerate mutase-like"/>
    <property type="match status" value="1"/>
</dbReference>
<evidence type="ECO:0000313" key="1">
    <source>
        <dbReference type="EMBL" id="MFD1949758.1"/>
    </source>
</evidence>
<proteinExistence type="predicted"/>
<reference evidence="2" key="1">
    <citation type="journal article" date="2019" name="Int. J. Syst. Evol. Microbiol.">
        <title>The Global Catalogue of Microorganisms (GCM) 10K type strain sequencing project: providing services to taxonomists for standard genome sequencing and annotation.</title>
        <authorList>
            <consortium name="The Broad Institute Genomics Platform"/>
            <consortium name="The Broad Institute Genome Sequencing Center for Infectious Disease"/>
            <person name="Wu L."/>
            <person name="Ma J."/>
        </authorList>
    </citation>
    <scope>NUCLEOTIDE SEQUENCE [LARGE SCALE GENOMIC DNA]</scope>
    <source>
        <strain evidence="2">CGMCC 1.12702</strain>
    </source>
</reference>
<dbReference type="Pfam" id="PF00300">
    <property type="entry name" value="His_Phos_1"/>
    <property type="match status" value="1"/>
</dbReference>
<dbReference type="Proteomes" id="UP001597400">
    <property type="component" value="Unassembled WGS sequence"/>
</dbReference>
<dbReference type="EMBL" id="JBHUGS010000001">
    <property type="protein sequence ID" value="MFD1949758.1"/>
    <property type="molecule type" value="Genomic_DNA"/>
</dbReference>
<name>A0ABW4TUP0_9SPHN</name>
<dbReference type="Gene3D" id="3.40.50.1240">
    <property type="entry name" value="Phosphoglycerate mutase-like"/>
    <property type="match status" value="1"/>
</dbReference>
<gene>
    <name evidence="1" type="ORF">ACFSGX_03115</name>
</gene>
<sequence length="182" mass="19813">MTGTVLLVRHPPVARAWVGRCYGRSDMGWSRAGALLARGLVEDLSARRPDVVVHSGAVRTRRLAERVAARVGCPVLSDARWLERDFGSWEGRRWDAIWRETGDLMDRIMTDPTGFRPGGGETGLDLSLRALAAWDDLPLGGVVLVVAHGGPIAALRAAWAGAPLERMIEFVPGLGEVLELDR</sequence>
<dbReference type="InterPro" id="IPR013078">
    <property type="entry name" value="His_Pase_superF_clade-1"/>
</dbReference>
<evidence type="ECO:0000313" key="2">
    <source>
        <dbReference type="Proteomes" id="UP001597400"/>
    </source>
</evidence>